<accession>A0A372M451</accession>
<dbReference type="AlphaFoldDB" id="A0A372M451"/>
<dbReference type="RefSeq" id="WP_128557123.1">
    <property type="nucleotide sequence ID" value="NZ_QUAK01000099.1"/>
</dbReference>
<evidence type="ECO:0000313" key="2">
    <source>
        <dbReference type="Proteomes" id="UP000263094"/>
    </source>
</evidence>
<keyword evidence="2" id="KW-1185">Reference proteome</keyword>
<protein>
    <submittedName>
        <fullName evidence="1">Uncharacterized protein</fullName>
    </submittedName>
</protein>
<proteinExistence type="predicted"/>
<dbReference type="EMBL" id="QUAK01000099">
    <property type="protein sequence ID" value="RFU85243.1"/>
    <property type="molecule type" value="Genomic_DNA"/>
</dbReference>
<name>A0A372M451_9ACTN</name>
<comment type="caution">
    <text evidence="1">The sequence shown here is derived from an EMBL/GenBank/DDBJ whole genome shotgun (WGS) entry which is preliminary data.</text>
</comment>
<dbReference type="Proteomes" id="UP000263094">
    <property type="component" value="Unassembled WGS sequence"/>
</dbReference>
<evidence type="ECO:0000313" key="1">
    <source>
        <dbReference type="EMBL" id="RFU85243.1"/>
    </source>
</evidence>
<sequence length="141" mass="15406">MRLMTVDSLTALQRRIGDVSLPLPDGMRTPLGCDAVGMPEAFGRQVMARLPQVGCVYADGPVWWLIVPSGSEFCMDWPTPVRYATGAVVPGGRGGPRLIHRPGGTAPYTPPIPLYLTLCRITGTVPAWMRRTPHPRRSAER</sequence>
<reference evidence="1 2" key="1">
    <citation type="submission" date="2018-08" db="EMBL/GenBank/DDBJ databases">
        <title>Isolation, diversity and antifungal activity of Actinobacteria from wheat.</title>
        <authorList>
            <person name="Han C."/>
        </authorList>
    </citation>
    <scope>NUCLEOTIDE SEQUENCE [LARGE SCALE GENOMIC DNA]</scope>
    <source>
        <strain evidence="1 2">NEAU-YY421</strain>
    </source>
</reference>
<dbReference type="OrthoDB" id="4280080at2"/>
<gene>
    <name evidence="1" type="ORF">DY218_18275</name>
</gene>
<organism evidence="1 2">
    <name type="scientific">Streptomyces triticagri</name>
    <dbReference type="NCBI Taxonomy" id="2293568"/>
    <lineage>
        <taxon>Bacteria</taxon>
        <taxon>Bacillati</taxon>
        <taxon>Actinomycetota</taxon>
        <taxon>Actinomycetes</taxon>
        <taxon>Kitasatosporales</taxon>
        <taxon>Streptomycetaceae</taxon>
        <taxon>Streptomyces</taxon>
    </lineage>
</organism>